<dbReference type="Pfam" id="PF01822">
    <property type="entry name" value="WSC"/>
    <property type="match status" value="3"/>
</dbReference>
<feature type="domain" description="WSC" evidence="8">
    <location>
        <begin position="142"/>
        <end position="240"/>
    </location>
</feature>
<dbReference type="STRING" id="149040.A0A194XC77"/>
<evidence type="ECO:0000256" key="6">
    <source>
        <dbReference type="ARBA" id="ARBA00023180"/>
    </source>
</evidence>
<proteinExistence type="predicted"/>
<organism evidence="9 10">
    <name type="scientific">Mollisia scopiformis</name>
    <name type="common">Conifer needle endophyte fungus</name>
    <name type="synonym">Phialocephala scopiformis</name>
    <dbReference type="NCBI Taxonomy" id="149040"/>
    <lineage>
        <taxon>Eukaryota</taxon>
        <taxon>Fungi</taxon>
        <taxon>Dikarya</taxon>
        <taxon>Ascomycota</taxon>
        <taxon>Pezizomycotina</taxon>
        <taxon>Leotiomycetes</taxon>
        <taxon>Helotiales</taxon>
        <taxon>Mollisiaceae</taxon>
        <taxon>Mollisia</taxon>
    </lineage>
</organism>
<keyword evidence="10" id="KW-1185">Reference proteome</keyword>
<keyword evidence="5" id="KW-0472">Membrane</keyword>
<feature type="signal peptide" evidence="7">
    <location>
        <begin position="1"/>
        <end position="24"/>
    </location>
</feature>
<dbReference type="PANTHER" id="PTHR24269">
    <property type="entry name" value="KREMEN PROTEIN"/>
    <property type="match status" value="1"/>
</dbReference>
<keyword evidence="4" id="KW-1133">Transmembrane helix</keyword>
<evidence type="ECO:0000256" key="3">
    <source>
        <dbReference type="ARBA" id="ARBA00022729"/>
    </source>
</evidence>
<evidence type="ECO:0000256" key="5">
    <source>
        <dbReference type="ARBA" id="ARBA00023136"/>
    </source>
</evidence>
<dbReference type="AlphaFoldDB" id="A0A194XC77"/>
<reference evidence="9 10" key="1">
    <citation type="submission" date="2015-10" db="EMBL/GenBank/DDBJ databases">
        <title>Full genome of DAOMC 229536 Phialocephala scopiformis, a fungal endophyte of spruce producing the potent anti-insectan compound rugulosin.</title>
        <authorList>
            <consortium name="DOE Joint Genome Institute"/>
            <person name="Walker A.K."/>
            <person name="Frasz S.L."/>
            <person name="Seifert K.A."/>
            <person name="Miller J.D."/>
            <person name="Mondo S.J."/>
            <person name="Labutti K."/>
            <person name="Lipzen A."/>
            <person name="Dockter R."/>
            <person name="Kennedy M."/>
            <person name="Grigoriev I.V."/>
            <person name="Spatafora J.W."/>
        </authorList>
    </citation>
    <scope>NUCLEOTIDE SEQUENCE [LARGE SCALE GENOMIC DNA]</scope>
    <source>
        <strain evidence="9 10">CBS 120377</strain>
    </source>
</reference>
<evidence type="ECO:0000259" key="8">
    <source>
        <dbReference type="PROSITE" id="PS51212"/>
    </source>
</evidence>
<evidence type="ECO:0000256" key="1">
    <source>
        <dbReference type="ARBA" id="ARBA00004167"/>
    </source>
</evidence>
<keyword evidence="3 7" id="KW-0732">Signal</keyword>
<name>A0A194XC77_MOLSC</name>
<dbReference type="EMBL" id="KQ947414">
    <property type="protein sequence ID" value="KUJ17770.1"/>
    <property type="molecule type" value="Genomic_DNA"/>
</dbReference>
<feature type="domain" description="WSC" evidence="8">
    <location>
        <begin position="266"/>
        <end position="357"/>
    </location>
</feature>
<dbReference type="InParanoid" id="A0A194XC77"/>
<comment type="subcellular location">
    <subcellularLocation>
        <location evidence="1">Membrane</location>
        <topology evidence="1">Single-pass membrane protein</topology>
    </subcellularLocation>
</comment>
<accession>A0A194XC77</accession>
<dbReference type="PANTHER" id="PTHR24269:SF16">
    <property type="entry name" value="PROTEIN SLG1"/>
    <property type="match status" value="1"/>
</dbReference>
<dbReference type="GeneID" id="28820317"/>
<dbReference type="KEGG" id="psco:LY89DRAFT_61167"/>
<keyword evidence="2" id="KW-0812">Transmembrane</keyword>
<evidence type="ECO:0000256" key="7">
    <source>
        <dbReference type="SAM" id="SignalP"/>
    </source>
</evidence>
<dbReference type="SMART" id="SM00321">
    <property type="entry name" value="WSC"/>
    <property type="match status" value="3"/>
</dbReference>
<dbReference type="PROSITE" id="PS51212">
    <property type="entry name" value="WSC"/>
    <property type="match status" value="3"/>
</dbReference>
<gene>
    <name evidence="9" type="ORF">LY89DRAFT_61167</name>
</gene>
<sequence>MASKYLQQSVRAILVLSLLSLCSAGKSLTPASALPGTWSYQGCWVDIPGRTLSGASFSNSSMTDELCVNYCNDNQYIYAGTEYTSQCFCGPTIASSATQVNSTTDCNMPCAGSSSEPCGGINRLSLFWSGDSPPSTNPGPGPWSLVGCYTEGVTGRTLPNQVTTPGGPASLTVALCTTACQAAGYVLAGVEYSQQCWCGDTFSNGGVPAPEGLSGCDMLCSGNLSEYCGGPNRLGVYDLNNAIATITTTTVSPTATAAAIKPTISPYTYYGCQTEATGVRALSANTTASDSMTLEMCEEFCYPYSYFGVEYGRECYCGNRFNAGSNATIDSECSFRCPGNTLEFCGAGNLLSCYQLQ</sequence>
<evidence type="ECO:0000256" key="4">
    <source>
        <dbReference type="ARBA" id="ARBA00022989"/>
    </source>
</evidence>
<feature type="chain" id="PRO_5008268056" evidence="7">
    <location>
        <begin position="25"/>
        <end position="357"/>
    </location>
</feature>
<keyword evidence="6" id="KW-0325">Glycoprotein</keyword>
<dbReference type="Proteomes" id="UP000070700">
    <property type="component" value="Unassembled WGS sequence"/>
</dbReference>
<evidence type="ECO:0000313" key="10">
    <source>
        <dbReference type="Proteomes" id="UP000070700"/>
    </source>
</evidence>
<dbReference type="InterPro" id="IPR051836">
    <property type="entry name" value="Kremen_rcpt"/>
</dbReference>
<dbReference type="InterPro" id="IPR002889">
    <property type="entry name" value="WSC_carb-bd"/>
</dbReference>
<evidence type="ECO:0000313" key="9">
    <source>
        <dbReference type="EMBL" id="KUJ17770.1"/>
    </source>
</evidence>
<dbReference type="GO" id="GO:0005886">
    <property type="term" value="C:plasma membrane"/>
    <property type="evidence" value="ECO:0007669"/>
    <property type="project" value="TreeGrafter"/>
</dbReference>
<dbReference type="OrthoDB" id="5985073at2759"/>
<dbReference type="RefSeq" id="XP_018072125.1">
    <property type="nucleotide sequence ID" value="XM_018210591.1"/>
</dbReference>
<evidence type="ECO:0000256" key="2">
    <source>
        <dbReference type="ARBA" id="ARBA00022692"/>
    </source>
</evidence>
<feature type="domain" description="WSC" evidence="8">
    <location>
        <begin position="37"/>
        <end position="130"/>
    </location>
</feature>
<protein>
    <submittedName>
        <fullName evidence="9">WSC-domain protein</fullName>
    </submittedName>
</protein>